<keyword evidence="1" id="KW-1133">Transmembrane helix</keyword>
<sequence length="331" mass="38345">MINVHRTLSRCIGRSLGPKFLSVNKYPLKISQNLYFSKTNVPKQQETEPTNETKKETKTESVIADLIPEDPSSERIIDAPIKGSSFYNNLPYYVLYTVVIAGVVYLVVEDYRQNGNPITRSHKNFLEWLDELKNPVSGKQILPEQIEKKPTLVVAVEDFLVHSSFDPKAGWKTQKRPFADIFVHRLSQYYEVVLFSDNYLGQSVAQITEQLDPQGLTTKLFRDSTQYSFQNGVRGHMIKDLSKLGRSMEQVVMLEWFSDYYQGQEENTIVCKPWRGDVSDQYLLHLTYLFERVSTNKDLRSSVKALRELEGETAEEKVKSWYEHAILRKKK</sequence>
<accession>A0AAW2ZM39</accession>
<keyword evidence="1" id="KW-0496">Mitochondrion</keyword>
<proteinExistence type="inferred from homology"/>
<feature type="transmembrane region" description="Helical" evidence="1">
    <location>
        <begin position="90"/>
        <end position="108"/>
    </location>
</feature>
<feature type="region of interest" description="Disordered" evidence="2">
    <location>
        <begin position="40"/>
        <end position="61"/>
    </location>
</feature>
<keyword evidence="1" id="KW-0811">Translocation</keyword>
<dbReference type="Pfam" id="PF03031">
    <property type="entry name" value="NIF"/>
    <property type="match status" value="1"/>
</dbReference>
<comment type="caution">
    <text evidence="4">The sequence shown here is derived from an EMBL/GenBank/DDBJ whole genome shotgun (WGS) entry which is preliminary data.</text>
</comment>
<keyword evidence="5" id="KW-1185">Reference proteome</keyword>
<keyword evidence="1" id="KW-0813">Transport</keyword>
<dbReference type="InterPro" id="IPR036412">
    <property type="entry name" value="HAD-like_sf"/>
</dbReference>
<dbReference type="SMART" id="SM00577">
    <property type="entry name" value="CPDc"/>
    <property type="match status" value="1"/>
</dbReference>
<evidence type="ECO:0000313" key="4">
    <source>
        <dbReference type="EMBL" id="KAL0489771.1"/>
    </source>
</evidence>
<comment type="subunit">
    <text evidence="1">Component of the TIM23 complex.</text>
</comment>
<dbReference type="EMBL" id="JAOPGA020001602">
    <property type="protein sequence ID" value="KAL0489771.1"/>
    <property type="molecule type" value="Genomic_DNA"/>
</dbReference>
<comment type="function">
    <text evidence="1">Essential component of the TIM23 complex, a complex that mediates the translocation of transit peptide-containing proteins across the mitochondrial inner membrane.</text>
</comment>
<evidence type="ECO:0000256" key="1">
    <source>
        <dbReference type="RuleBase" id="RU365079"/>
    </source>
</evidence>
<dbReference type="GO" id="GO:0005744">
    <property type="term" value="C:TIM23 mitochondrial import inner membrane translocase complex"/>
    <property type="evidence" value="ECO:0007669"/>
    <property type="project" value="UniProtKB-UniRule"/>
</dbReference>
<comment type="similarity">
    <text evidence="1">Belongs to the TIM50 family.</text>
</comment>
<dbReference type="InterPro" id="IPR050365">
    <property type="entry name" value="TIM50"/>
</dbReference>
<dbReference type="GO" id="GO:0015031">
    <property type="term" value="P:protein transport"/>
    <property type="evidence" value="ECO:0007669"/>
    <property type="project" value="UniProtKB-KW"/>
</dbReference>
<keyword evidence="1" id="KW-0812">Transmembrane</keyword>
<name>A0AAW2ZM39_9EUKA</name>
<dbReference type="AlphaFoldDB" id="A0AAW2ZM39"/>
<dbReference type="CDD" id="cd07521">
    <property type="entry name" value="HAD_FCP1-like"/>
    <property type="match status" value="1"/>
</dbReference>
<dbReference type="Proteomes" id="UP001431209">
    <property type="component" value="Unassembled WGS sequence"/>
</dbReference>
<protein>
    <recommendedName>
        <fullName evidence="1">Mitochondrial import inner membrane translocase subunit TIM50</fullName>
    </recommendedName>
</protein>
<feature type="domain" description="FCP1 homology" evidence="3">
    <location>
        <begin position="145"/>
        <end position="293"/>
    </location>
</feature>
<dbReference type="Gene3D" id="3.40.50.1000">
    <property type="entry name" value="HAD superfamily/HAD-like"/>
    <property type="match status" value="1"/>
</dbReference>
<comment type="subcellular location">
    <subcellularLocation>
        <location evidence="1">Mitochondrion inner membrane</location>
        <topology evidence="1">Single-pass membrane protein</topology>
    </subcellularLocation>
</comment>
<keyword evidence="1" id="KW-0472">Membrane</keyword>
<organism evidence="4 5">
    <name type="scientific">Acrasis kona</name>
    <dbReference type="NCBI Taxonomy" id="1008807"/>
    <lineage>
        <taxon>Eukaryota</taxon>
        <taxon>Discoba</taxon>
        <taxon>Heterolobosea</taxon>
        <taxon>Tetramitia</taxon>
        <taxon>Eutetramitia</taxon>
        <taxon>Acrasidae</taxon>
        <taxon>Acrasis</taxon>
    </lineage>
</organism>
<gene>
    <name evidence="4" type="ORF">AKO1_003936</name>
</gene>
<dbReference type="SUPFAM" id="SSF56784">
    <property type="entry name" value="HAD-like"/>
    <property type="match status" value="1"/>
</dbReference>
<keyword evidence="1" id="KW-0809">Transit peptide</keyword>
<evidence type="ECO:0000256" key="2">
    <source>
        <dbReference type="SAM" id="MobiDB-lite"/>
    </source>
</evidence>
<dbReference type="InterPro" id="IPR023214">
    <property type="entry name" value="HAD_sf"/>
</dbReference>
<dbReference type="PROSITE" id="PS50969">
    <property type="entry name" value="FCP1"/>
    <property type="match status" value="1"/>
</dbReference>
<evidence type="ECO:0000259" key="3">
    <source>
        <dbReference type="PROSITE" id="PS50969"/>
    </source>
</evidence>
<evidence type="ECO:0000313" key="5">
    <source>
        <dbReference type="Proteomes" id="UP001431209"/>
    </source>
</evidence>
<dbReference type="PANTHER" id="PTHR12210">
    <property type="entry name" value="DULLARD PROTEIN PHOSPHATASE"/>
    <property type="match status" value="1"/>
</dbReference>
<dbReference type="InterPro" id="IPR004274">
    <property type="entry name" value="FCP1_dom"/>
</dbReference>
<reference evidence="4 5" key="1">
    <citation type="submission" date="2024-03" db="EMBL/GenBank/DDBJ databases">
        <title>The Acrasis kona genome and developmental transcriptomes reveal deep origins of eukaryotic multicellular pathways.</title>
        <authorList>
            <person name="Sheikh S."/>
            <person name="Fu C.-J."/>
            <person name="Brown M.W."/>
            <person name="Baldauf S.L."/>
        </authorList>
    </citation>
    <scope>NUCLEOTIDE SEQUENCE [LARGE SCALE GENOMIC DNA]</scope>
    <source>
        <strain evidence="4 5">ATCC MYA-3509</strain>
    </source>
</reference>
<keyword evidence="1" id="KW-0653">Protein transport</keyword>